<evidence type="ECO:0000313" key="5">
    <source>
        <dbReference type="EMBL" id="KTB05147.1"/>
    </source>
</evidence>
<dbReference type="AlphaFoldDB" id="A0A0W0CKK9"/>
<dbReference type="VEuPathDB" id="FungiDB:CAGL0I07777g"/>
<reference evidence="5 6" key="1">
    <citation type="submission" date="2015-10" db="EMBL/GenBank/DDBJ databases">
        <title>Draft genomes sequences of Candida glabrata isolates 1A, 1B, 2A, 2B, 3A and 3B.</title>
        <authorList>
            <person name="Haavelsrud O.E."/>
            <person name="Gaustad P."/>
        </authorList>
    </citation>
    <scope>NUCLEOTIDE SEQUENCE [LARGE SCALE GENOMIC DNA]</scope>
    <source>
        <strain evidence="5">910700640</strain>
    </source>
</reference>
<dbReference type="Gene3D" id="3.40.30.10">
    <property type="entry name" value="Glutaredoxin"/>
    <property type="match status" value="1"/>
</dbReference>
<dbReference type="InterPro" id="IPR013766">
    <property type="entry name" value="Thioredoxin_domain"/>
</dbReference>
<evidence type="ECO:0000256" key="2">
    <source>
        <dbReference type="ARBA" id="ARBA00022729"/>
    </source>
</evidence>
<dbReference type="InterPro" id="IPR051063">
    <property type="entry name" value="PDI"/>
</dbReference>
<keyword evidence="5" id="KW-0413">Isomerase</keyword>
<feature type="domain" description="Thioredoxin" evidence="4">
    <location>
        <begin position="5"/>
        <end position="159"/>
    </location>
</feature>
<name>A0A0W0CKK9_CANGB</name>
<dbReference type="GO" id="GO:0003756">
    <property type="term" value="F:protein disulfide isomerase activity"/>
    <property type="evidence" value="ECO:0007669"/>
    <property type="project" value="EnsemblFungi"/>
</dbReference>
<dbReference type="Pfam" id="PF00085">
    <property type="entry name" value="Thioredoxin"/>
    <property type="match status" value="1"/>
</dbReference>
<evidence type="ECO:0000313" key="6">
    <source>
        <dbReference type="Proteomes" id="UP000054886"/>
    </source>
</evidence>
<dbReference type="PANTHER" id="PTHR45672:SF3">
    <property type="entry name" value="THIOREDOXIN DOMAIN-CONTAINING PROTEIN 5"/>
    <property type="match status" value="1"/>
</dbReference>
<evidence type="ECO:0000256" key="1">
    <source>
        <dbReference type="ARBA" id="ARBA00006347"/>
    </source>
</evidence>
<evidence type="ECO:0000256" key="3">
    <source>
        <dbReference type="SAM" id="SignalP"/>
    </source>
</evidence>
<dbReference type="VEuPathDB" id="FungiDB:B1J91_I07777g"/>
<dbReference type="InterPro" id="IPR036249">
    <property type="entry name" value="Thioredoxin-like_sf"/>
</dbReference>
<accession>A0A0W0CKK9</accession>
<feature type="chain" id="PRO_5030019423" evidence="3">
    <location>
        <begin position="16"/>
        <end position="240"/>
    </location>
</feature>
<dbReference type="EMBL" id="LLZZ01000114">
    <property type="protein sequence ID" value="KTB05147.1"/>
    <property type="molecule type" value="Genomic_DNA"/>
</dbReference>
<dbReference type="OMA" id="KYYTSWC"/>
<dbReference type="CDD" id="cd02961">
    <property type="entry name" value="PDI_a_family"/>
    <property type="match status" value="1"/>
</dbReference>
<feature type="signal peptide" evidence="3">
    <location>
        <begin position="1"/>
        <end position="15"/>
    </location>
</feature>
<dbReference type="PROSITE" id="PS51352">
    <property type="entry name" value="THIOREDOXIN_2"/>
    <property type="match status" value="1"/>
</dbReference>
<dbReference type="GO" id="GO:0005783">
    <property type="term" value="C:endoplasmic reticulum"/>
    <property type="evidence" value="ECO:0007669"/>
    <property type="project" value="EnsemblFungi"/>
</dbReference>
<gene>
    <name evidence="5" type="ORF">AO440_002669</name>
</gene>
<dbReference type="GO" id="GO:0006457">
    <property type="term" value="P:protein folding"/>
    <property type="evidence" value="ECO:0007669"/>
    <property type="project" value="EnsemblFungi"/>
</dbReference>
<comment type="similarity">
    <text evidence="1">Belongs to the protein disulfide isomerase family.</text>
</comment>
<proteinExistence type="inferred from homology"/>
<dbReference type="Proteomes" id="UP000054886">
    <property type="component" value="Unassembled WGS sequence"/>
</dbReference>
<organism evidence="5 6">
    <name type="scientific">Candida glabrata</name>
    <name type="common">Yeast</name>
    <name type="synonym">Torulopsis glabrata</name>
    <dbReference type="NCBI Taxonomy" id="5478"/>
    <lineage>
        <taxon>Eukaryota</taxon>
        <taxon>Fungi</taxon>
        <taxon>Dikarya</taxon>
        <taxon>Ascomycota</taxon>
        <taxon>Saccharomycotina</taxon>
        <taxon>Saccharomycetes</taxon>
        <taxon>Saccharomycetales</taxon>
        <taxon>Saccharomycetaceae</taxon>
        <taxon>Nakaseomyces</taxon>
    </lineage>
</organism>
<sequence>MRFSLILAVLAVAFAEIIPIESIDQFYDLANKDGTYTVVKYYTEWCSHCKKLKSVYKELDEQLSSESNLNAPIQFVEVDCDTYGSTICKRLPGYPIVEVVKPPTLDANTTVTDTPTLFERVKRAIFGENTWTISDDRIVRFEGSRSVNPLQGFITMVVNKDVMKRQLMDIIEGRPIEAQDKVLNAIKEYYNELEHNNLVHERARLERILKTNDDGQLDIVKGQLELINLLETTNEIVDEL</sequence>
<dbReference type="PhylomeDB" id="A0A0W0CKK9"/>
<dbReference type="SUPFAM" id="SSF52833">
    <property type="entry name" value="Thioredoxin-like"/>
    <property type="match status" value="1"/>
</dbReference>
<comment type="caution">
    <text evidence="5">The sequence shown here is derived from an EMBL/GenBank/DDBJ whole genome shotgun (WGS) entry which is preliminary data.</text>
</comment>
<dbReference type="VEuPathDB" id="FungiDB:GW608_I03267"/>
<dbReference type="GO" id="GO:0015035">
    <property type="term" value="F:protein-disulfide reductase activity"/>
    <property type="evidence" value="ECO:0007669"/>
    <property type="project" value="EnsemblFungi"/>
</dbReference>
<dbReference type="VEuPathDB" id="FungiDB:GVI51_I07601"/>
<evidence type="ECO:0000259" key="4">
    <source>
        <dbReference type="PROSITE" id="PS51352"/>
    </source>
</evidence>
<keyword evidence="2 3" id="KW-0732">Signal</keyword>
<protein>
    <submittedName>
        <fullName evidence="5">Protein disulfide isomerase MPD2</fullName>
    </submittedName>
</protein>
<dbReference type="VEuPathDB" id="FungiDB:GWK60_I03267"/>
<dbReference type="PANTHER" id="PTHR45672">
    <property type="entry name" value="PROTEIN DISULFIDE-ISOMERASE C17H9.14C-RELATED"/>
    <property type="match status" value="1"/>
</dbReference>